<dbReference type="AlphaFoldDB" id="A0A3N4H9T2"/>
<name>A0A3N4H9T2_ASCIM</name>
<dbReference type="Proteomes" id="UP000275078">
    <property type="component" value="Unassembled WGS sequence"/>
</dbReference>
<keyword evidence="3" id="KW-1185">Reference proteome</keyword>
<dbReference type="EMBL" id="ML119939">
    <property type="protein sequence ID" value="RPA71362.1"/>
    <property type="molecule type" value="Genomic_DNA"/>
</dbReference>
<evidence type="ECO:0000256" key="1">
    <source>
        <dbReference type="SAM" id="MobiDB-lite"/>
    </source>
</evidence>
<feature type="compositionally biased region" description="Basic and acidic residues" evidence="1">
    <location>
        <begin position="157"/>
        <end position="169"/>
    </location>
</feature>
<evidence type="ECO:0000313" key="2">
    <source>
        <dbReference type="EMBL" id="RPA71362.1"/>
    </source>
</evidence>
<sequence length="188" mass="21499">MQINAQPLVRQKSITKTVSFTASTELGSSSTIPSSPGKLHFRKRQKVDAQDVVNEKLEEGEIHVLSPHIAPRRKALPSPRNFVPDRLVEAVRQMLSFPSDGRRRRGLRYKYMIYAIMEKLAEEPKPPWGLSKFDWGAHCHEALWRNGIRPKRNGNSKGEEEQKQREKQVSDVVVRRPVYNATPPPALK</sequence>
<protein>
    <submittedName>
        <fullName evidence="2">Uncharacterized protein</fullName>
    </submittedName>
</protein>
<organism evidence="2 3">
    <name type="scientific">Ascobolus immersus RN42</name>
    <dbReference type="NCBI Taxonomy" id="1160509"/>
    <lineage>
        <taxon>Eukaryota</taxon>
        <taxon>Fungi</taxon>
        <taxon>Dikarya</taxon>
        <taxon>Ascomycota</taxon>
        <taxon>Pezizomycotina</taxon>
        <taxon>Pezizomycetes</taxon>
        <taxon>Pezizales</taxon>
        <taxon>Ascobolaceae</taxon>
        <taxon>Ascobolus</taxon>
    </lineage>
</organism>
<accession>A0A3N4H9T2</accession>
<gene>
    <name evidence="2" type="ORF">BJ508DRAFT_336122</name>
</gene>
<evidence type="ECO:0000313" key="3">
    <source>
        <dbReference type="Proteomes" id="UP000275078"/>
    </source>
</evidence>
<reference evidence="2 3" key="1">
    <citation type="journal article" date="2018" name="Nat. Ecol. Evol.">
        <title>Pezizomycetes genomes reveal the molecular basis of ectomycorrhizal truffle lifestyle.</title>
        <authorList>
            <person name="Murat C."/>
            <person name="Payen T."/>
            <person name="Noel B."/>
            <person name="Kuo A."/>
            <person name="Morin E."/>
            <person name="Chen J."/>
            <person name="Kohler A."/>
            <person name="Krizsan K."/>
            <person name="Balestrini R."/>
            <person name="Da Silva C."/>
            <person name="Montanini B."/>
            <person name="Hainaut M."/>
            <person name="Levati E."/>
            <person name="Barry K.W."/>
            <person name="Belfiori B."/>
            <person name="Cichocki N."/>
            <person name="Clum A."/>
            <person name="Dockter R.B."/>
            <person name="Fauchery L."/>
            <person name="Guy J."/>
            <person name="Iotti M."/>
            <person name="Le Tacon F."/>
            <person name="Lindquist E.A."/>
            <person name="Lipzen A."/>
            <person name="Malagnac F."/>
            <person name="Mello A."/>
            <person name="Molinier V."/>
            <person name="Miyauchi S."/>
            <person name="Poulain J."/>
            <person name="Riccioni C."/>
            <person name="Rubini A."/>
            <person name="Sitrit Y."/>
            <person name="Splivallo R."/>
            <person name="Traeger S."/>
            <person name="Wang M."/>
            <person name="Zifcakova L."/>
            <person name="Wipf D."/>
            <person name="Zambonelli A."/>
            <person name="Paolocci F."/>
            <person name="Nowrousian M."/>
            <person name="Ottonello S."/>
            <person name="Baldrian P."/>
            <person name="Spatafora J.W."/>
            <person name="Henrissat B."/>
            <person name="Nagy L.G."/>
            <person name="Aury J.M."/>
            <person name="Wincker P."/>
            <person name="Grigoriev I.V."/>
            <person name="Bonfante P."/>
            <person name="Martin F.M."/>
        </authorList>
    </citation>
    <scope>NUCLEOTIDE SEQUENCE [LARGE SCALE GENOMIC DNA]</scope>
    <source>
        <strain evidence="2 3">RN42</strain>
    </source>
</reference>
<feature type="region of interest" description="Disordered" evidence="1">
    <location>
        <begin position="146"/>
        <end position="188"/>
    </location>
</feature>
<proteinExistence type="predicted"/>